<dbReference type="EC" id="3.6.1.13" evidence="3"/>
<evidence type="ECO:0000313" key="17">
    <source>
        <dbReference type="Proteomes" id="UP000639775"/>
    </source>
</evidence>
<reference evidence="16" key="1">
    <citation type="submission" date="2020-03" db="EMBL/GenBank/DDBJ databases">
        <title>Roseovarius gahaiensis sp. nov., isolated from Gahai Saline Lake, China.</title>
        <authorList>
            <person name="Sun X."/>
        </authorList>
    </citation>
    <scope>NUCLEOTIDE SEQUENCE</scope>
    <source>
        <strain evidence="16">GH877</strain>
    </source>
</reference>
<keyword evidence="7 13" id="KW-0460">Magnesium</keyword>
<dbReference type="CDD" id="cd24155">
    <property type="entry name" value="NUDIX_ADPRase"/>
    <property type="match status" value="1"/>
</dbReference>
<evidence type="ECO:0000256" key="5">
    <source>
        <dbReference type="ARBA" id="ARBA00022723"/>
    </source>
</evidence>
<evidence type="ECO:0000256" key="6">
    <source>
        <dbReference type="ARBA" id="ARBA00022801"/>
    </source>
</evidence>
<sequence>MSVFLCGPLAEPRILDIVAGPDVAALATQAAKVSGYMLLGPDAMWFPALAERKDHCVEGLLLRDPSAHIVSRIEFLMQGVGAAPREIVLTDGRLAICFVTDHAPDDTAGWQAATWRAKWGLIAQAACQEIMGYVGRIDQQGLIWRMPMILARAGAQVAAAAGAPADLRSAASADQVQVTSVDTPHEGFFLTREYALHHPQYDGGTSDLLRREVFVVSDAALVLPYDPRRDRVLLVEQFRMGPFGRGDPRPWALEPVAGRIDAGETPEQAAYRECIEETGLHLSGLERISGHYCSPGCSTEYFHLFLGLCDLPDEGRTLGGLDSEAEDIRSHVIPFDRAMALLDSGEANNGPLVLSLIWLSKERDRLRAIA</sequence>
<feature type="binding site" evidence="13">
    <location>
        <position position="326"/>
    </location>
    <ligand>
        <name>Mg(2+)</name>
        <dbReference type="ChEBI" id="CHEBI:18420"/>
        <label>1</label>
    </ligand>
</feature>
<evidence type="ECO:0000256" key="13">
    <source>
        <dbReference type="PIRSR" id="PIRSR604385-2"/>
    </source>
</evidence>
<dbReference type="PANTHER" id="PTHR11839">
    <property type="entry name" value="UDP/ADP-SUGAR PYROPHOSPHATASE"/>
    <property type="match status" value="1"/>
</dbReference>
<dbReference type="SUPFAM" id="SSF55811">
    <property type="entry name" value="Nudix"/>
    <property type="match status" value="1"/>
</dbReference>
<protein>
    <recommendedName>
        <fullName evidence="4">ADP-ribose pyrophosphatase</fullName>
        <ecNumber evidence="3">3.6.1.13</ecNumber>
    </recommendedName>
    <alternativeName>
        <fullName evidence="9">ADP-ribose diphosphatase</fullName>
    </alternativeName>
    <alternativeName>
        <fullName evidence="11">ADP-ribose phosphohydrolase</fullName>
    </alternativeName>
    <alternativeName>
        <fullName evidence="10">Adenosine diphosphoribose pyrophosphatase</fullName>
    </alternativeName>
</protein>
<feature type="binding site" evidence="13">
    <location>
        <position position="277"/>
    </location>
    <ligand>
        <name>Mg(2+)</name>
        <dbReference type="ChEBI" id="CHEBI:18420"/>
        <label>1</label>
    </ligand>
</feature>
<comment type="cofactor">
    <cofactor evidence="1 13">
        <name>Mg(2+)</name>
        <dbReference type="ChEBI" id="CHEBI:18420"/>
    </cofactor>
</comment>
<comment type="caution">
    <text evidence="16">The sequence shown here is derived from an EMBL/GenBank/DDBJ whole genome shotgun (WGS) entry which is preliminary data.</text>
</comment>
<dbReference type="InterPro" id="IPR000086">
    <property type="entry name" value="NUDIX_hydrolase_dom"/>
</dbReference>
<proteinExistence type="inferred from homology"/>
<evidence type="ECO:0000256" key="9">
    <source>
        <dbReference type="ARBA" id="ARBA00030162"/>
    </source>
</evidence>
<dbReference type="InterPro" id="IPR004385">
    <property type="entry name" value="NDP_pyrophosphatase"/>
</dbReference>
<dbReference type="EMBL" id="JAAORB010000059">
    <property type="protein sequence ID" value="NHQ75960.1"/>
    <property type="molecule type" value="Genomic_DNA"/>
</dbReference>
<dbReference type="GO" id="GO:0046872">
    <property type="term" value="F:metal ion binding"/>
    <property type="evidence" value="ECO:0007669"/>
    <property type="project" value="UniProtKB-KW"/>
</dbReference>
<evidence type="ECO:0000256" key="7">
    <source>
        <dbReference type="ARBA" id="ARBA00022842"/>
    </source>
</evidence>
<name>A0A967BDD0_9RHOB</name>
<dbReference type="NCBIfam" id="TIGR00052">
    <property type="entry name" value="nudix-type nucleoside diphosphatase, YffH/AdpP family"/>
    <property type="match status" value="1"/>
</dbReference>
<evidence type="ECO:0000256" key="12">
    <source>
        <dbReference type="ARBA" id="ARBA00049546"/>
    </source>
</evidence>
<dbReference type="PROSITE" id="PS51462">
    <property type="entry name" value="NUDIX"/>
    <property type="match status" value="1"/>
</dbReference>
<feature type="domain" description="Nudix hydrolase" evidence="15">
    <location>
        <begin position="215"/>
        <end position="355"/>
    </location>
</feature>
<dbReference type="Pfam" id="PF00293">
    <property type="entry name" value="NUDIX"/>
    <property type="match status" value="1"/>
</dbReference>
<evidence type="ECO:0000256" key="10">
    <source>
        <dbReference type="ARBA" id="ARBA00030308"/>
    </source>
</evidence>
<dbReference type="InterPro" id="IPR015797">
    <property type="entry name" value="NUDIX_hydrolase-like_dom_sf"/>
</dbReference>
<comment type="similarity">
    <text evidence="2">Belongs to the Nudix hydrolase family. NudF subfamily.</text>
</comment>
<feature type="binding site" evidence="13">
    <location>
        <position position="273"/>
    </location>
    <ligand>
        <name>Mg(2+)</name>
        <dbReference type="ChEBI" id="CHEBI:18420"/>
        <label>1</label>
    </ligand>
</feature>
<accession>A0A967BDD0</accession>
<evidence type="ECO:0000256" key="1">
    <source>
        <dbReference type="ARBA" id="ARBA00001946"/>
    </source>
</evidence>
<comment type="catalytic activity">
    <reaction evidence="12">
        <text>ADP-D-ribose + H2O = D-ribose 5-phosphate + AMP + 2 H(+)</text>
        <dbReference type="Rhea" id="RHEA:10412"/>
        <dbReference type="ChEBI" id="CHEBI:15377"/>
        <dbReference type="ChEBI" id="CHEBI:15378"/>
        <dbReference type="ChEBI" id="CHEBI:57967"/>
        <dbReference type="ChEBI" id="CHEBI:78346"/>
        <dbReference type="ChEBI" id="CHEBI:456215"/>
        <dbReference type="EC" id="3.6.1.13"/>
    </reaction>
</comment>
<dbReference type="Proteomes" id="UP000639775">
    <property type="component" value="Unassembled WGS sequence"/>
</dbReference>
<evidence type="ECO:0000256" key="2">
    <source>
        <dbReference type="ARBA" id="ARBA00007482"/>
    </source>
</evidence>
<evidence type="ECO:0000256" key="14">
    <source>
        <dbReference type="PIRSR" id="PIRSR604385-3"/>
    </source>
</evidence>
<feature type="binding site" evidence="13">
    <location>
        <position position="257"/>
    </location>
    <ligand>
        <name>Mg(2+)</name>
        <dbReference type="ChEBI" id="CHEBI:18420"/>
        <label>1</label>
    </ligand>
</feature>
<evidence type="ECO:0000259" key="15">
    <source>
        <dbReference type="PROSITE" id="PS51462"/>
    </source>
</evidence>
<evidence type="ECO:0000313" key="16">
    <source>
        <dbReference type="EMBL" id="NHQ75960.1"/>
    </source>
</evidence>
<dbReference type="GO" id="GO:0019693">
    <property type="term" value="P:ribose phosphate metabolic process"/>
    <property type="evidence" value="ECO:0007669"/>
    <property type="project" value="TreeGrafter"/>
</dbReference>
<dbReference type="GO" id="GO:0047631">
    <property type="term" value="F:ADP-ribose diphosphatase activity"/>
    <property type="evidence" value="ECO:0007669"/>
    <property type="project" value="UniProtKB-EC"/>
</dbReference>
<feature type="short sequence motif" description="Nudix box" evidence="14">
    <location>
        <begin position="258"/>
        <end position="280"/>
    </location>
</feature>
<dbReference type="RefSeq" id="WP_167200226.1">
    <property type="nucleotide sequence ID" value="NZ_JAAORB010000059.1"/>
</dbReference>
<keyword evidence="6" id="KW-0378">Hydrolase</keyword>
<comment type="function">
    <text evidence="8">Acts on ADP-mannose and ADP-glucose as well as ADP-ribose. Prevents glycogen biosynthesis. The reaction catalyzed by this enzyme is a limiting step of the gluconeogenic process.</text>
</comment>
<evidence type="ECO:0000256" key="8">
    <source>
        <dbReference type="ARBA" id="ARBA00025164"/>
    </source>
</evidence>
<dbReference type="GO" id="GO:0006753">
    <property type="term" value="P:nucleoside phosphate metabolic process"/>
    <property type="evidence" value="ECO:0007669"/>
    <property type="project" value="TreeGrafter"/>
</dbReference>
<keyword evidence="17" id="KW-1185">Reference proteome</keyword>
<dbReference type="Gene3D" id="3.90.79.10">
    <property type="entry name" value="Nucleoside Triphosphate Pyrophosphohydrolase"/>
    <property type="match status" value="1"/>
</dbReference>
<gene>
    <name evidence="16" type="ORF">HAT86_16045</name>
</gene>
<evidence type="ECO:0000256" key="11">
    <source>
        <dbReference type="ARBA" id="ARBA00033056"/>
    </source>
</evidence>
<dbReference type="AlphaFoldDB" id="A0A967BDD0"/>
<evidence type="ECO:0000256" key="3">
    <source>
        <dbReference type="ARBA" id="ARBA00012453"/>
    </source>
</evidence>
<keyword evidence="5 13" id="KW-0479">Metal-binding</keyword>
<dbReference type="GO" id="GO:0005829">
    <property type="term" value="C:cytosol"/>
    <property type="evidence" value="ECO:0007669"/>
    <property type="project" value="TreeGrafter"/>
</dbReference>
<organism evidence="16 17">
    <name type="scientific">Roseovarius gahaiensis</name>
    <dbReference type="NCBI Taxonomy" id="2716691"/>
    <lineage>
        <taxon>Bacteria</taxon>
        <taxon>Pseudomonadati</taxon>
        <taxon>Pseudomonadota</taxon>
        <taxon>Alphaproteobacteria</taxon>
        <taxon>Rhodobacterales</taxon>
        <taxon>Roseobacteraceae</taxon>
        <taxon>Roseovarius</taxon>
    </lineage>
</organism>
<dbReference type="PANTHER" id="PTHR11839:SF5">
    <property type="entry name" value="ADP-RIBOSE PYROPHOSPHATASE"/>
    <property type="match status" value="1"/>
</dbReference>
<dbReference type="GO" id="GO:0019144">
    <property type="term" value="F:ADP-sugar diphosphatase activity"/>
    <property type="evidence" value="ECO:0007669"/>
    <property type="project" value="TreeGrafter"/>
</dbReference>
<evidence type="ECO:0000256" key="4">
    <source>
        <dbReference type="ARBA" id="ARBA00013297"/>
    </source>
</evidence>